<reference evidence="4" key="1">
    <citation type="submission" date="2019-10" db="EMBL/GenBank/DDBJ databases">
        <title>Nonomuraea sp. nov., isolated from Phyllanthus amarus.</title>
        <authorList>
            <person name="Klykleung N."/>
            <person name="Tanasupawat S."/>
        </authorList>
    </citation>
    <scope>NUCLEOTIDE SEQUENCE [LARGE SCALE GENOMIC DNA]</scope>
    <source>
        <strain evidence="4">3MP-10</strain>
    </source>
</reference>
<feature type="signal peptide" evidence="3">
    <location>
        <begin position="1"/>
        <end position="32"/>
    </location>
</feature>
<dbReference type="AlphaFoldDB" id="A0A5N5ZX32"/>
<protein>
    <recommendedName>
        <fullName evidence="6">LPXTG cell wall anchor domain-containing protein</fullName>
    </recommendedName>
</protein>
<dbReference type="RefSeq" id="WP_139674078.1">
    <property type="nucleotide sequence ID" value="NZ_VDLY02000022.1"/>
</dbReference>
<feature type="transmembrane region" description="Helical" evidence="2">
    <location>
        <begin position="379"/>
        <end position="399"/>
    </location>
</feature>
<dbReference type="OrthoDB" id="4424311at2"/>
<name>A0A5N5ZX32_9ACTN</name>
<proteinExistence type="predicted"/>
<feature type="compositionally biased region" description="Acidic residues" evidence="1">
    <location>
        <begin position="235"/>
        <end position="252"/>
    </location>
</feature>
<dbReference type="EMBL" id="VDLY02000022">
    <property type="protein sequence ID" value="KAB8160286.1"/>
    <property type="molecule type" value="Genomic_DNA"/>
</dbReference>
<keyword evidence="2" id="KW-0472">Membrane</keyword>
<organism evidence="4 5">
    <name type="scientific">Streptomyces mimosae</name>
    <dbReference type="NCBI Taxonomy" id="2586635"/>
    <lineage>
        <taxon>Bacteria</taxon>
        <taxon>Bacillati</taxon>
        <taxon>Actinomycetota</taxon>
        <taxon>Actinomycetes</taxon>
        <taxon>Kitasatosporales</taxon>
        <taxon>Streptomycetaceae</taxon>
        <taxon>Streptomyces</taxon>
    </lineage>
</organism>
<evidence type="ECO:0000256" key="2">
    <source>
        <dbReference type="SAM" id="Phobius"/>
    </source>
</evidence>
<evidence type="ECO:0000313" key="5">
    <source>
        <dbReference type="Proteomes" id="UP000314251"/>
    </source>
</evidence>
<dbReference type="Proteomes" id="UP000314251">
    <property type="component" value="Unassembled WGS sequence"/>
</dbReference>
<evidence type="ECO:0008006" key="6">
    <source>
        <dbReference type="Google" id="ProtNLM"/>
    </source>
</evidence>
<keyword evidence="2" id="KW-0812">Transmembrane</keyword>
<dbReference type="InterPro" id="IPR006311">
    <property type="entry name" value="TAT_signal"/>
</dbReference>
<evidence type="ECO:0000313" key="4">
    <source>
        <dbReference type="EMBL" id="KAB8160286.1"/>
    </source>
</evidence>
<keyword evidence="2" id="KW-1133">Transmembrane helix</keyword>
<gene>
    <name evidence="4" type="ORF">FH607_027125</name>
</gene>
<feature type="compositionally biased region" description="Gly residues" evidence="1">
    <location>
        <begin position="264"/>
        <end position="333"/>
    </location>
</feature>
<sequence length="412" mass="41035">MSLRTRRGRRVPLRVGVLAAGGLLLAATPAPAAAEDDTDRERAVLDGGHLDLAVRIDENGAWDFLIKDGTVPGQEVWREPNDVILHFDAQHAWQILESAAGRVPERLGRPGETIWVDHSVTYAPGLLWPGWNTEGVPPEAVNSPITAAFTGVEGPEGFFLGQWRDDAELGTVVGIDIDGTLPEPGAVELRPGVHAHPLWFFTEEGVYRLRLELSATLPTGERVADAGTLTAVVGDDIDPDDVELPAPEEPEEPGQPGDPNDPGDPGGSGGSGGESGGSDGPGQPGESGGSGGSGDSDGSGAPGGSGDPGGSGASGGSGDQGGTGGQEGPGGAGEPERSGPTGEFDGSGAPGDPGGGTAEGATDRRPGELAATGGGLGPALVPLAAGGLLAASAGAALLLHSRRRRGANAAAG</sequence>
<feature type="region of interest" description="Disordered" evidence="1">
    <location>
        <begin position="227"/>
        <end position="379"/>
    </location>
</feature>
<dbReference type="PROSITE" id="PS51318">
    <property type="entry name" value="TAT"/>
    <property type="match status" value="1"/>
</dbReference>
<feature type="chain" id="PRO_5024382573" description="LPXTG cell wall anchor domain-containing protein" evidence="3">
    <location>
        <begin position="33"/>
        <end position="412"/>
    </location>
</feature>
<keyword evidence="5" id="KW-1185">Reference proteome</keyword>
<accession>A0A5N5ZX32</accession>
<dbReference type="NCBIfam" id="NF038134">
    <property type="entry name" value="choice_anch_M"/>
    <property type="match status" value="1"/>
</dbReference>
<evidence type="ECO:0000256" key="1">
    <source>
        <dbReference type="SAM" id="MobiDB-lite"/>
    </source>
</evidence>
<keyword evidence="3" id="KW-0732">Signal</keyword>
<evidence type="ECO:0000256" key="3">
    <source>
        <dbReference type="SAM" id="SignalP"/>
    </source>
</evidence>
<comment type="caution">
    <text evidence="4">The sequence shown here is derived from an EMBL/GenBank/DDBJ whole genome shotgun (WGS) entry which is preliminary data.</text>
</comment>
<feature type="compositionally biased region" description="Gly residues" evidence="1">
    <location>
        <begin position="348"/>
        <end position="358"/>
    </location>
</feature>